<dbReference type="Pfam" id="PF00026">
    <property type="entry name" value="Asp"/>
    <property type="match status" value="1"/>
</dbReference>
<dbReference type="SUPFAM" id="SSF50630">
    <property type="entry name" value="Acid proteases"/>
    <property type="match status" value="1"/>
</dbReference>
<accession>A0AAD4LAZ7</accession>
<feature type="active site" evidence="3">
    <location>
        <position position="279"/>
    </location>
</feature>
<feature type="domain" description="Peptidase A1" evidence="6">
    <location>
        <begin position="80"/>
        <end position="397"/>
    </location>
</feature>
<keyword evidence="2 4" id="KW-0064">Aspartyl protease</keyword>
<dbReference type="AlphaFoldDB" id="A0AAD4LAZ7"/>
<evidence type="ECO:0000313" key="7">
    <source>
        <dbReference type="EMBL" id="KAH8987208.1"/>
    </source>
</evidence>
<dbReference type="PANTHER" id="PTHR47966:SF51">
    <property type="entry name" value="BETA-SITE APP-CLEAVING ENZYME, ISOFORM A-RELATED"/>
    <property type="match status" value="1"/>
</dbReference>
<dbReference type="EMBL" id="JAKELL010000049">
    <property type="protein sequence ID" value="KAH8987208.1"/>
    <property type="molecule type" value="Genomic_DNA"/>
</dbReference>
<dbReference type="CDD" id="cd05471">
    <property type="entry name" value="pepsin_like"/>
    <property type="match status" value="1"/>
</dbReference>
<name>A0AAD4LAZ7_9AGAM</name>
<dbReference type="InterPro" id="IPR001461">
    <property type="entry name" value="Aspartic_peptidase_A1"/>
</dbReference>
<protein>
    <submittedName>
        <fullName evidence="7">Aspartic peptidase A1</fullName>
    </submittedName>
</protein>
<sequence length="407" mass="42716">MFPTAPLTAVLLLIVSVAANPIVVRKTLVSLPFARRLNITGAHDLIQKDRTRARNMFNSHKNKRSGTPGSVSVTNVAVVYEASVGIGAPPTSYTLLVDTGSSNTWIGAGKPYVPTGSSVPLPDSVCVTYGSGSFCGMEVLETVTLTPTLVVHNQSIGIASTSTGFQGFDGILGLGPVDLTIGTLSPDTNTPIPTVTDNLFLQGTTPADLLSISFQPTTTASVKNGELMFGGNDTTQFTGPITTVPITTAFPASEFWGVDESIRYGASTIILASTPGIFDTGTTLILIATNGFNLYKSATGAVLDANTGLLRITPAQFSNLKSLFFIIGGTAFEFTANAQIWPRSLNTLIGGTASSIYLVVNDIGTPSGQGLDIINGFTFLERFYTIYDTTNKQVGIAKTPFTTATTN</sequence>
<dbReference type="PANTHER" id="PTHR47966">
    <property type="entry name" value="BETA-SITE APP-CLEAVING ENZYME, ISOFORM A-RELATED"/>
    <property type="match status" value="1"/>
</dbReference>
<feature type="chain" id="PRO_5041966018" evidence="5">
    <location>
        <begin position="20"/>
        <end position="407"/>
    </location>
</feature>
<dbReference type="Gene3D" id="2.40.70.10">
    <property type="entry name" value="Acid Proteases"/>
    <property type="match status" value="2"/>
</dbReference>
<dbReference type="InterPro" id="IPR021109">
    <property type="entry name" value="Peptidase_aspartic_dom_sf"/>
</dbReference>
<evidence type="ECO:0000313" key="8">
    <source>
        <dbReference type="Proteomes" id="UP001201163"/>
    </source>
</evidence>
<dbReference type="GO" id="GO:0006508">
    <property type="term" value="P:proteolysis"/>
    <property type="evidence" value="ECO:0007669"/>
    <property type="project" value="UniProtKB-KW"/>
</dbReference>
<gene>
    <name evidence="7" type="ORF">EDB92DRAFT_1877034</name>
</gene>
<comment type="similarity">
    <text evidence="1 4">Belongs to the peptidase A1 family.</text>
</comment>
<organism evidence="7 8">
    <name type="scientific">Lactarius akahatsu</name>
    <dbReference type="NCBI Taxonomy" id="416441"/>
    <lineage>
        <taxon>Eukaryota</taxon>
        <taxon>Fungi</taxon>
        <taxon>Dikarya</taxon>
        <taxon>Basidiomycota</taxon>
        <taxon>Agaricomycotina</taxon>
        <taxon>Agaricomycetes</taxon>
        <taxon>Russulales</taxon>
        <taxon>Russulaceae</taxon>
        <taxon>Lactarius</taxon>
    </lineage>
</organism>
<keyword evidence="5" id="KW-0732">Signal</keyword>
<dbReference type="InterPro" id="IPR033121">
    <property type="entry name" value="PEPTIDASE_A1"/>
</dbReference>
<evidence type="ECO:0000256" key="4">
    <source>
        <dbReference type="RuleBase" id="RU000454"/>
    </source>
</evidence>
<feature type="signal peptide" evidence="5">
    <location>
        <begin position="1"/>
        <end position="19"/>
    </location>
</feature>
<dbReference type="InterPro" id="IPR034164">
    <property type="entry name" value="Pepsin-like_dom"/>
</dbReference>
<dbReference type="GO" id="GO:0004190">
    <property type="term" value="F:aspartic-type endopeptidase activity"/>
    <property type="evidence" value="ECO:0007669"/>
    <property type="project" value="UniProtKB-KW"/>
</dbReference>
<dbReference type="PROSITE" id="PS51767">
    <property type="entry name" value="PEPTIDASE_A1"/>
    <property type="match status" value="1"/>
</dbReference>
<keyword evidence="4" id="KW-0645">Protease</keyword>
<proteinExistence type="inferred from homology"/>
<keyword evidence="4" id="KW-0378">Hydrolase</keyword>
<dbReference type="InterPro" id="IPR001969">
    <property type="entry name" value="Aspartic_peptidase_AS"/>
</dbReference>
<feature type="active site" evidence="3">
    <location>
        <position position="98"/>
    </location>
</feature>
<dbReference type="Proteomes" id="UP001201163">
    <property type="component" value="Unassembled WGS sequence"/>
</dbReference>
<keyword evidence="8" id="KW-1185">Reference proteome</keyword>
<evidence type="ECO:0000256" key="3">
    <source>
        <dbReference type="PIRSR" id="PIRSR601461-1"/>
    </source>
</evidence>
<evidence type="ECO:0000256" key="2">
    <source>
        <dbReference type="ARBA" id="ARBA00022750"/>
    </source>
</evidence>
<comment type="caution">
    <text evidence="7">The sequence shown here is derived from an EMBL/GenBank/DDBJ whole genome shotgun (WGS) entry which is preliminary data.</text>
</comment>
<dbReference type="PROSITE" id="PS00141">
    <property type="entry name" value="ASP_PROTEASE"/>
    <property type="match status" value="2"/>
</dbReference>
<evidence type="ECO:0000256" key="1">
    <source>
        <dbReference type="ARBA" id="ARBA00007447"/>
    </source>
</evidence>
<evidence type="ECO:0000256" key="5">
    <source>
        <dbReference type="SAM" id="SignalP"/>
    </source>
</evidence>
<reference evidence="7" key="1">
    <citation type="submission" date="2022-01" db="EMBL/GenBank/DDBJ databases">
        <title>Comparative genomics reveals a dynamic genome evolution in the ectomycorrhizal milk-cap (Lactarius) mushrooms.</title>
        <authorList>
            <consortium name="DOE Joint Genome Institute"/>
            <person name="Lebreton A."/>
            <person name="Tang N."/>
            <person name="Kuo A."/>
            <person name="LaButti K."/>
            <person name="Drula E."/>
            <person name="Barry K."/>
            <person name="Clum A."/>
            <person name="Lipzen A."/>
            <person name="Mousain D."/>
            <person name="Ng V."/>
            <person name="Wang R."/>
            <person name="Wang X."/>
            <person name="Dai Y."/>
            <person name="Henrissat B."/>
            <person name="Grigoriev I.V."/>
            <person name="Guerin-Laguette A."/>
            <person name="Yu F."/>
            <person name="Martin F.M."/>
        </authorList>
    </citation>
    <scope>NUCLEOTIDE SEQUENCE</scope>
    <source>
        <strain evidence="7">QP</strain>
    </source>
</reference>
<evidence type="ECO:0000259" key="6">
    <source>
        <dbReference type="PROSITE" id="PS51767"/>
    </source>
</evidence>
<dbReference type="PRINTS" id="PR00792">
    <property type="entry name" value="PEPSIN"/>
</dbReference>